<gene>
    <name evidence="7" type="ORF">PSAB_22980</name>
</gene>
<comment type="similarity">
    <text evidence="1 5">Belongs to the peptidase S8 family.</text>
</comment>
<organism evidence="7 8">
    <name type="scientific">Paenibacillus sabinae T27</name>
    <dbReference type="NCBI Taxonomy" id="1268072"/>
    <lineage>
        <taxon>Bacteria</taxon>
        <taxon>Bacillati</taxon>
        <taxon>Bacillota</taxon>
        <taxon>Bacilli</taxon>
        <taxon>Bacillales</taxon>
        <taxon>Paenibacillaceae</taxon>
        <taxon>Paenibacillus</taxon>
    </lineage>
</organism>
<evidence type="ECO:0000256" key="5">
    <source>
        <dbReference type="PROSITE-ProRule" id="PRU01240"/>
    </source>
</evidence>
<dbReference type="SUPFAM" id="SSF52743">
    <property type="entry name" value="Subtilisin-like"/>
    <property type="match status" value="1"/>
</dbReference>
<dbReference type="InterPro" id="IPR050131">
    <property type="entry name" value="Peptidase_S8_subtilisin-like"/>
</dbReference>
<protein>
    <submittedName>
        <fullName evidence="7">Subtilisin-like serine protease</fullName>
    </submittedName>
</protein>
<reference evidence="7 8" key="1">
    <citation type="journal article" date="2014" name="PLoS Genet.">
        <title>Comparative Genomic Analysis of N2-Fixing and Non-N2-Fixing Paenibacillus spp.: Organization, Evolution and Expression of the Nitrogen Fixation Genes.</title>
        <authorList>
            <person name="Xie J.B."/>
            <person name="Du Z."/>
            <person name="Bai L."/>
            <person name="Tian C."/>
            <person name="Zhang Y."/>
            <person name="Xie J.Y."/>
            <person name="Wang T."/>
            <person name="Liu X."/>
            <person name="Chen X."/>
            <person name="Cheng Q."/>
            <person name="Chen S."/>
            <person name="Li J."/>
        </authorList>
    </citation>
    <scope>NUCLEOTIDE SEQUENCE [LARGE SCALE GENOMIC DNA]</scope>
    <source>
        <strain evidence="7 8">T27</strain>
    </source>
</reference>
<sequence>MNVALIDNGVAINNYTRKYVSSFLEMNESFMEFVEQTSHVDPASHGSVCAGIIRNSTDRVNLHSLKILDKNLSASAAKLIKALEWCQKNRIDIINLSLGTTNSKDFIEIRRCIKQLVSNGIIIVAAINNRGTYTIPASMPEVIGVCSHNSDDIKIIEDSIIGIDVAACSNHWISLDYDKGIHTPYCNSFAVPAVTGLLCQWLGRRESNNEVHFAETLEKVVRSKQQSVAGFSDESMVKLSLTSKIFRDFADAKIRKKVPLIEISCKNEDLSELNRLFYNDNLFPVALSGDTSIENFKKKKLYHIIQSLSSFFDCDLFFLHYLPTQLSRKDIFLRVDESGIHLTCKRRFQKLEMSLQSLKEAYQTILDLLT</sequence>
<accession>X5A5C7</accession>
<dbReference type="PANTHER" id="PTHR43806">
    <property type="entry name" value="PEPTIDASE S8"/>
    <property type="match status" value="1"/>
</dbReference>
<keyword evidence="4" id="KW-0720">Serine protease</keyword>
<dbReference type="PROSITE" id="PS51892">
    <property type="entry name" value="SUBTILASE"/>
    <property type="match status" value="1"/>
</dbReference>
<keyword evidence="3" id="KW-0378">Hydrolase</keyword>
<dbReference type="InterPro" id="IPR036852">
    <property type="entry name" value="Peptidase_S8/S53_dom_sf"/>
</dbReference>
<keyword evidence="2 7" id="KW-0645">Protease</keyword>
<dbReference type="Pfam" id="PF00082">
    <property type="entry name" value="Peptidase_S8"/>
    <property type="match status" value="1"/>
</dbReference>
<evidence type="ECO:0000256" key="3">
    <source>
        <dbReference type="ARBA" id="ARBA00022801"/>
    </source>
</evidence>
<dbReference type="OrthoDB" id="184152at2"/>
<dbReference type="GO" id="GO:0004252">
    <property type="term" value="F:serine-type endopeptidase activity"/>
    <property type="evidence" value="ECO:0007669"/>
    <property type="project" value="InterPro"/>
</dbReference>
<evidence type="ECO:0000256" key="4">
    <source>
        <dbReference type="ARBA" id="ARBA00022825"/>
    </source>
</evidence>
<evidence type="ECO:0000313" key="7">
    <source>
        <dbReference type="EMBL" id="AHV99483.1"/>
    </source>
</evidence>
<dbReference type="Gene3D" id="3.40.50.200">
    <property type="entry name" value="Peptidase S8/S53 domain"/>
    <property type="match status" value="1"/>
</dbReference>
<dbReference type="RefSeq" id="WP_025336929.1">
    <property type="nucleotide sequence ID" value="NZ_CP004078.1"/>
</dbReference>
<dbReference type="PATRIC" id="fig|1268072.3.peg.4741"/>
<comment type="caution">
    <text evidence="5">Lacks conserved residue(s) required for the propagation of feature annotation.</text>
</comment>
<dbReference type="eggNOG" id="COG1404">
    <property type="taxonomic scope" value="Bacteria"/>
</dbReference>
<dbReference type="KEGG" id="psab:PSAB_22980"/>
<dbReference type="InterPro" id="IPR000209">
    <property type="entry name" value="Peptidase_S8/S53_dom"/>
</dbReference>
<dbReference type="GO" id="GO:0006508">
    <property type="term" value="P:proteolysis"/>
    <property type="evidence" value="ECO:0007669"/>
    <property type="project" value="UniProtKB-KW"/>
</dbReference>
<dbReference type="AlphaFoldDB" id="X5A5C7"/>
<evidence type="ECO:0000313" key="8">
    <source>
        <dbReference type="Proteomes" id="UP000019772"/>
    </source>
</evidence>
<evidence type="ECO:0000259" key="6">
    <source>
        <dbReference type="Pfam" id="PF00082"/>
    </source>
</evidence>
<dbReference type="STRING" id="1268072.PSAB_22980"/>
<dbReference type="EMBL" id="CP004078">
    <property type="protein sequence ID" value="AHV99483.1"/>
    <property type="molecule type" value="Genomic_DNA"/>
</dbReference>
<proteinExistence type="inferred from homology"/>
<dbReference type="PANTHER" id="PTHR43806:SF11">
    <property type="entry name" value="CEREVISIN-RELATED"/>
    <property type="match status" value="1"/>
</dbReference>
<evidence type="ECO:0000256" key="1">
    <source>
        <dbReference type="ARBA" id="ARBA00011073"/>
    </source>
</evidence>
<feature type="domain" description="Peptidase S8/S53" evidence="6">
    <location>
        <begin position="3"/>
        <end position="199"/>
    </location>
</feature>
<evidence type="ECO:0000256" key="2">
    <source>
        <dbReference type="ARBA" id="ARBA00022670"/>
    </source>
</evidence>
<name>X5A5C7_9BACL</name>
<keyword evidence="8" id="KW-1185">Reference proteome</keyword>
<dbReference type="Proteomes" id="UP000019772">
    <property type="component" value="Chromosome"/>
</dbReference>
<dbReference type="HOGENOM" id="CLU_747710_0_0_9"/>